<feature type="region of interest" description="Disordered" evidence="1">
    <location>
        <begin position="158"/>
        <end position="307"/>
    </location>
</feature>
<accession>A0AAD6XJZ3</accession>
<feature type="compositionally biased region" description="Basic and acidic residues" evidence="1">
    <location>
        <begin position="272"/>
        <end position="296"/>
    </location>
</feature>
<name>A0AAD6XJZ3_9AGAR</name>
<keyword evidence="3" id="KW-1185">Reference proteome</keyword>
<feature type="compositionally biased region" description="Polar residues" evidence="1">
    <location>
        <begin position="53"/>
        <end position="62"/>
    </location>
</feature>
<feature type="region of interest" description="Disordered" evidence="1">
    <location>
        <begin position="1"/>
        <end position="68"/>
    </location>
</feature>
<feature type="compositionally biased region" description="Polar residues" evidence="1">
    <location>
        <begin position="158"/>
        <end position="171"/>
    </location>
</feature>
<evidence type="ECO:0000313" key="2">
    <source>
        <dbReference type="EMBL" id="KAJ7083971.1"/>
    </source>
</evidence>
<feature type="compositionally biased region" description="Pro residues" evidence="1">
    <location>
        <begin position="227"/>
        <end position="237"/>
    </location>
</feature>
<feature type="region of interest" description="Disordered" evidence="1">
    <location>
        <begin position="108"/>
        <end position="136"/>
    </location>
</feature>
<evidence type="ECO:0000256" key="1">
    <source>
        <dbReference type="SAM" id="MobiDB-lite"/>
    </source>
</evidence>
<proteinExistence type="predicted"/>
<feature type="compositionally biased region" description="Low complexity" evidence="1">
    <location>
        <begin position="238"/>
        <end position="247"/>
    </location>
</feature>
<evidence type="ECO:0000313" key="3">
    <source>
        <dbReference type="Proteomes" id="UP001222325"/>
    </source>
</evidence>
<reference evidence="2" key="1">
    <citation type="submission" date="2023-03" db="EMBL/GenBank/DDBJ databases">
        <title>Massive genome expansion in bonnet fungi (Mycena s.s.) driven by repeated elements and novel gene families across ecological guilds.</title>
        <authorList>
            <consortium name="Lawrence Berkeley National Laboratory"/>
            <person name="Harder C.B."/>
            <person name="Miyauchi S."/>
            <person name="Viragh M."/>
            <person name="Kuo A."/>
            <person name="Thoen E."/>
            <person name="Andreopoulos B."/>
            <person name="Lu D."/>
            <person name="Skrede I."/>
            <person name="Drula E."/>
            <person name="Henrissat B."/>
            <person name="Morin E."/>
            <person name="Kohler A."/>
            <person name="Barry K."/>
            <person name="LaButti K."/>
            <person name="Morin E."/>
            <person name="Salamov A."/>
            <person name="Lipzen A."/>
            <person name="Mereny Z."/>
            <person name="Hegedus B."/>
            <person name="Baldrian P."/>
            <person name="Stursova M."/>
            <person name="Weitz H."/>
            <person name="Taylor A."/>
            <person name="Grigoriev I.V."/>
            <person name="Nagy L.G."/>
            <person name="Martin F."/>
            <person name="Kauserud H."/>
        </authorList>
    </citation>
    <scope>NUCLEOTIDE SEQUENCE</scope>
    <source>
        <strain evidence="2">CBHHK173m</strain>
    </source>
</reference>
<feature type="compositionally biased region" description="Polar residues" evidence="1">
    <location>
        <begin position="13"/>
        <end position="28"/>
    </location>
</feature>
<dbReference type="AlphaFoldDB" id="A0AAD6XJZ3"/>
<dbReference type="PRINTS" id="PR01217">
    <property type="entry name" value="PRICHEXTENSN"/>
</dbReference>
<sequence length="307" mass="32746">MRTFPRRGATPASMLSTPERSAPFTRTDTATHDPAGEALPAPPPIARHDSRRSQAPSPSIESLSWGEAQAEGKDKAKVCLCFASNHESNTLHKLWFSVRWISNSAVPPSLDAPTAQPPSEAHRPSTRPPSHAGPPFPPSHRSCAWCLFVARRPATTQCTPAPGSLPSQHHGSATTSPSPFPPPAPWPLDALPPLPPPPPPLPLAFTPAPLPRRTRSLPAPQAAHPTPRTPRPHPAPLPAAAAATAAQDHTVSGLGLSAESRVPGRPAVGTPQDRRIHRIADRLPRRAPHPHPELRTQRAPRGPHAQI</sequence>
<gene>
    <name evidence="2" type="ORF">B0H15DRAFT_402047</name>
</gene>
<dbReference type="EMBL" id="JARJCN010000039">
    <property type="protein sequence ID" value="KAJ7083971.1"/>
    <property type="molecule type" value="Genomic_DNA"/>
</dbReference>
<dbReference type="Proteomes" id="UP001222325">
    <property type="component" value="Unassembled WGS sequence"/>
</dbReference>
<organism evidence="2 3">
    <name type="scientific">Mycena belliarum</name>
    <dbReference type="NCBI Taxonomy" id="1033014"/>
    <lineage>
        <taxon>Eukaryota</taxon>
        <taxon>Fungi</taxon>
        <taxon>Dikarya</taxon>
        <taxon>Basidiomycota</taxon>
        <taxon>Agaricomycotina</taxon>
        <taxon>Agaricomycetes</taxon>
        <taxon>Agaricomycetidae</taxon>
        <taxon>Agaricales</taxon>
        <taxon>Marasmiineae</taxon>
        <taxon>Mycenaceae</taxon>
        <taxon>Mycena</taxon>
    </lineage>
</organism>
<feature type="compositionally biased region" description="Pro residues" evidence="1">
    <location>
        <begin position="178"/>
        <end position="202"/>
    </location>
</feature>
<protein>
    <submittedName>
        <fullName evidence="2">Uncharacterized protein</fullName>
    </submittedName>
</protein>
<comment type="caution">
    <text evidence="2">The sequence shown here is derived from an EMBL/GenBank/DDBJ whole genome shotgun (WGS) entry which is preliminary data.</text>
</comment>